<dbReference type="EMBL" id="BKCJ010000339">
    <property type="protein sequence ID" value="GEU32294.1"/>
    <property type="molecule type" value="Genomic_DNA"/>
</dbReference>
<protein>
    <submittedName>
        <fullName evidence="2">Putative reverse transcriptase domain-containing protein</fullName>
    </submittedName>
</protein>
<keyword evidence="2" id="KW-0808">Transferase</keyword>
<keyword evidence="2" id="KW-0548">Nucleotidyltransferase</keyword>
<dbReference type="PANTHER" id="PTHR46148:SF59">
    <property type="entry name" value="NUCLEOTIDYLTRANSFERASE, RIBONUCLEASE H"/>
    <property type="match status" value="1"/>
</dbReference>
<organism evidence="2">
    <name type="scientific">Tanacetum cinerariifolium</name>
    <name type="common">Dalmatian daisy</name>
    <name type="synonym">Chrysanthemum cinerariifolium</name>
    <dbReference type="NCBI Taxonomy" id="118510"/>
    <lineage>
        <taxon>Eukaryota</taxon>
        <taxon>Viridiplantae</taxon>
        <taxon>Streptophyta</taxon>
        <taxon>Embryophyta</taxon>
        <taxon>Tracheophyta</taxon>
        <taxon>Spermatophyta</taxon>
        <taxon>Magnoliopsida</taxon>
        <taxon>eudicotyledons</taxon>
        <taxon>Gunneridae</taxon>
        <taxon>Pentapetalae</taxon>
        <taxon>asterids</taxon>
        <taxon>campanulids</taxon>
        <taxon>Asterales</taxon>
        <taxon>Asteraceae</taxon>
        <taxon>Asteroideae</taxon>
        <taxon>Anthemideae</taxon>
        <taxon>Anthemidinae</taxon>
        <taxon>Tanacetum</taxon>
    </lineage>
</organism>
<comment type="caution">
    <text evidence="2">The sequence shown here is derived from an EMBL/GenBank/DDBJ whole genome shotgun (WGS) entry which is preliminary data.</text>
</comment>
<evidence type="ECO:0000313" key="2">
    <source>
        <dbReference type="EMBL" id="GEU32294.1"/>
    </source>
</evidence>
<reference evidence="2" key="1">
    <citation type="journal article" date="2019" name="Sci. Rep.">
        <title>Draft genome of Tanacetum cinerariifolium, the natural source of mosquito coil.</title>
        <authorList>
            <person name="Yamashiro T."/>
            <person name="Shiraishi A."/>
            <person name="Satake H."/>
            <person name="Nakayama K."/>
        </authorList>
    </citation>
    <scope>NUCLEOTIDE SEQUENCE</scope>
</reference>
<sequence>METNKGTSVPSEPRVDTSLVHWEFMPFIDLTHEKLKEKKWSMSSTLASVPQKAKLNSCLVRCKSRPNLVKHTSLDKSYEMEIANGLWIETNKSICGYRFDLEGHTFVNDLVPFRLDSFDVIMGIDWLSKRRAKIVFFEKIVQIPLSNRKILEAHGEQPEEDSEPFRTNYTGEKKPKDFLITTEKIDQIKERLKAARDRPKRYAKNQRKPLEFSVGDKVLLKVLLREGMVHFGKRSKLSPRYVGPYEVVERVGPVAYWSRLPQELIGVHDTFHVSHLKKCLADVNLHVPSKEVKIEDKLHFVKEPIEIMDCKVKKLKKRRIPILKVRWNSRRGPEVTWEREDEMKRKYPQLFARYDLRRATLVDERLLLPPKQTPPEADKNSCTHLLMDLLTQKEYTDERDDIINIISLRKHSSLDTHINPFNEEETVAPKW</sequence>
<proteinExistence type="predicted"/>
<dbReference type="PANTHER" id="PTHR46148">
    <property type="entry name" value="CHROMO DOMAIN-CONTAINING PROTEIN"/>
    <property type="match status" value="1"/>
</dbReference>
<dbReference type="Pfam" id="PF08284">
    <property type="entry name" value="RVP_2"/>
    <property type="match status" value="1"/>
</dbReference>
<dbReference type="GO" id="GO:0003964">
    <property type="term" value="F:RNA-directed DNA polymerase activity"/>
    <property type="evidence" value="ECO:0007669"/>
    <property type="project" value="UniProtKB-KW"/>
</dbReference>
<accession>A0A6L2J9E6</accession>
<evidence type="ECO:0000259" key="1">
    <source>
        <dbReference type="Pfam" id="PF24626"/>
    </source>
</evidence>
<dbReference type="InterPro" id="IPR056924">
    <property type="entry name" value="SH3_Tf2-1"/>
</dbReference>
<dbReference type="AlphaFoldDB" id="A0A6L2J9E6"/>
<feature type="domain" description="Tf2-1-like SH3-like" evidence="1">
    <location>
        <begin position="215"/>
        <end position="279"/>
    </location>
</feature>
<gene>
    <name evidence="2" type="ORF">Tci_004272</name>
</gene>
<name>A0A6L2J9E6_TANCI</name>
<dbReference type="Pfam" id="PF24626">
    <property type="entry name" value="SH3_Tf2-1"/>
    <property type="match status" value="1"/>
</dbReference>
<keyword evidence="2" id="KW-0695">RNA-directed DNA polymerase</keyword>